<name>A0ABS8XMD9_9BURK</name>
<proteinExistence type="predicted"/>
<dbReference type="RefSeq" id="WP_233395496.1">
    <property type="nucleotide sequence ID" value="NZ_JAJTWT010000026.1"/>
</dbReference>
<keyword evidence="2" id="KW-1185">Reference proteome</keyword>
<dbReference type="EMBL" id="JAJTWT010000026">
    <property type="protein sequence ID" value="MCE4540772.1"/>
    <property type="molecule type" value="Genomic_DNA"/>
</dbReference>
<reference evidence="1 2" key="1">
    <citation type="submission" date="2021-12" db="EMBL/GenBank/DDBJ databases">
        <title>Genome seq of p7.</title>
        <authorList>
            <person name="Seo T."/>
        </authorList>
    </citation>
    <scope>NUCLEOTIDE SEQUENCE [LARGE SCALE GENOMIC DNA]</scope>
    <source>
        <strain evidence="1 2">P7</strain>
    </source>
</reference>
<comment type="caution">
    <text evidence="1">The sequence shown here is derived from an EMBL/GenBank/DDBJ whole genome shotgun (WGS) entry which is preliminary data.</text>
</comment>
<accession>A0ABS8XMD9</accession>
<evidence type="ECO:0000313" key="1">
    <source>
        <dbReference type="EMBL" id="MCE4540772.1"/>
    </source>
</evidence>
<sequence length="100" mass="11266">MDVDVLCEDLRVHGAVYWHTTRPNFANVTYQVEAQGVEVIAWCARPNGDFMNFLVRVGVPDQGPEMLDAVAAAIIRWQDLGEPVPHAEPVRLLQDGRVRR</sequence>
<dbReference type="Proteomes" id="UP001201463">
    <property type="component" value="Unassembled WGS sequence"/>
</dbReference>
<gene>
    <name evidence="1" type="ORF">LXT12_26435</name>
</gene>
<protein>
    <submittedName>
        <fullName evidence="1">Uncharacterized protein</fullName>
    </submittedName>
</protein>
<evidence type="ECO:0000313" key="2">
    <source>
        <dbReference type="Proteomes" id="UP001201463"/>
    </source>
</evidence>
<organism evidence="1 2">
    <name type="scientific">Pelomonas caseinilytica</name>
    <dbReference type="NCBI Taxonomy" id="2906763"/>
    <lineage>
        <taxon>Bacteria</taxon>
        <taxon>Pseudomonadati</taxon>
        <taxon>Pseudomonadota</taxon>
        <taxon>Betaproteobacteria</taxon>
        <taxon>Burkholderiales</taxon>
        <taxon>Sphaerotilaceae</taxon>
        <taxon>Roseateles</taxon>
    </lineage>
</organism>